<protein>
    <submittedName>
        <fullName evidence="1">Uncharacterized protein</fullName>
    </submittedName>
</protein>
<evidence type="ECO:0000313" key="2">
    <source>
        <dbReference type="Proteomes" id="UP000324222"/>
    </source>
</evidence>
<keyword evidence="2" id="KW-1185">Reference proteome</keyword>
<gene>
    <name evidence="1" type="ORF">E2C01_099428</name>
</gene>
<organism evidence="1 2">
    <name type="scientific">Portunus trituberculatus</name>
    <name type="common">Swimming crab</name>
    <name type="synonym">Neptunus trituberculatus</name>
    <dbReference type="NCBI Taxonomy" id="210409"/>
    <lineage>
        <taxon>Eukaryota</taxon>
        <taxon>Metazoa</taxon>
        <taxon>Ecdysozoa</taxon>
        <taxon>Arthropoda</taxon>
        <taxon>Crustacea</taxon>
        <taxon>Multicrustacea</taxon>
        <taxon>Malacostraca</taxon>
        <taxon>Eumalacostraca</taxon>
        <taxon>Eucarida</taxon>
        <taxon>Decapoda</taxon>
        <taxon>Pleocyemata</taxon>
        <taxon>Brachyura</taxon>
        <taxon>Eubrachyura</taxon>
        <taxon>Portunoidea</taxon>
        <taxon>Portunidae</taxon>
        <taxon>Portuninae</taxon>
        <taxon>Portunus</taxon>
    </lineage>
</organism>
<dbReference type="EMBL" id="VSRR010137850">
    <property type="protein sequence ID" value="MPD03774.1"/>
    <property type="molecule type" value="Genomic_DNA"/>
</dbReference>
<proteinExistence type="predicted"/>
<sequence>MKGLTYLRYKLNLKPSEGNLRLHQFTTRVMKCFKDSLRREAASDTLPTYK</sequence>
<comment type="caution">
    <text evidence="1">The sequence shown here is derived from an EMBL/GenBank/DDBJ whole genome shotgun (WGS) entry which is preliminary data.</text>
</comment>
<dbReference type="AlphaFoldDB" id="A0A5B7KAR7"/>
<accession>A0A5B7KAR7</accession>
<evidence type="ECO:0000313" key="1">
    <source>
        <dbReference type="EMBL" id="MPD03774.1"/>
    </source>
</evidence>
<name>A0A5B7KAR7_PORTR</name>
<dbReference type="Proteomes" id="UP000324222">
    <property type="component" value="Unassembled WGS sequence"/>
</dbReference>
<reference evidence="1 2" key="1">
    <citation type="submission" date="2019-05" db="EMBL/GenBank/DDBJ databases">
        <title>Another draft genome of Portunus trituberculatus and its Hox gene families provides insights of decapod evolution.</title>
        <authorList>
            <person name="Jeong J.-H."/>
            <person name="Song I."/>
            <person name="Kim S."/>
            <person name="Choi T."/>
            <person name="Kim D."/>
            <person name="Ryu S."/>
            <person name="Kim W."/>
        </authorList>
    </citation>
    <scope>NUCLEOTIDE SEQUENCE [LARGE SCALE GENOMIC DNA]</scope>
    <source>
        <tissue evidence="1">Muscle</tissue>
    </source>
</reference>